<dbReference type="InterPro" id="IPR011025">
    <property type="entry name" value="GproteinA_insert"/>
</dbReference>
<dbReference type="EMBL" id="CM001224">
    <property type="protein sequence ID" value="KEH20476.1"/>
    <property type="molecule type" value="Genomic_DNA"/>
</dbReference>
<evidence type="ECO:0000313" key="18">
    <source>
        <dbReference type="Proteomes" id="UP000265566"/>
    </source>
</evidence>
<name>A0A072TTI1_MEDTR</name>
<keyword evidence="9" id="KW-0539">Nucleus</keyword>
<evidence type="ECO:0000256" key="7">
    <source>
        <dbReference type="ARBA" id="ARBA00023134"/>
    </source>
</evidence>
<evidence type="ECO:0000256" key="11">
    <source>
        <dbReference type="PIRSR" id="PIRSR601019-1"/>
    </source>
</evidence>
<reference evidence="14 17" key="1">
    <citation type="journal article" date="2011" name="Nature">
        <title>The Medicago genome provides insight into the evolution of rhizobial symbioses.</title>
        <authorList>
            <person name="Young N.D."/>
            <person name="Debelle F."/>
            <person name="Oldroyd G.E."/>
            <person name="Geurts R."/>
            <person name="Cannon S.B."/>
            <person name="Udvardi M.K."/>
            <person name="Benedito V.A."/>
            <person name="Mayer K.F."/>
            <person name="Gouzy J."/>
            <person name="Schoof H."/>
            <person name="Van de Peer Y."/>
            <person name="Proost S."/>
            <person name="Cook D.R."/>
            <person name="Meyers B.C."/>
            <person name="Spannagl M."/>
            <person name="Cheung F."/>
            <person name="De Mita S."/>
            <person name="Krishnakumar V."/>
            <person name="Gundlach H."/>
            <person name="Zhou S."/>
            <person name="Mudge J."/>
            <person name="Bharti A.K."/>
            <person name="Murray J.D."/>
            <person name="Naoumkina M.A."/>
            <person name="Rosen B."/>
            <person name="Silverstein K.A."/>
            <person name="Tang H."/>
            <person name="Rombauts S."/>
            <person name="Zhao P.X."/>
            <person name="Zhou P."/>
            <person name="Barbe V."/>
            <person name="Bardou P."/>
            <person name="Bechner M."/>
            <person name="Bellec A."/>
            <person name="Berger A."/>
            <person name="Berges H."/>
            <person name="Bidwell S."/>
            <person name="Bisseling T."/>
            <person name="Choisne N."/>
            <person name="Couloux A."/>
            <person name="Denny R."/>
            <person name="Deshpande S."/>
            <person name="Dai X."/>
            <person name="Doyle J.J."/>
            <person name="Dudez A.M."/>
            <person name="Farmer A.D."/>
            <person name="Fouteau S."/>
            <person name="Franken C."/>
            <person name="Gibelin C."/>
            <person name="Gish J."/>
            <person name="Goldstein S."/>
            <person name="Gonzalez A.J."/>
            <person name="Green P.J."/>
            <person name="Hallab A."/>
            <person name="Hartog M."/>
            <person name="Hua A."/>
            <person name="Humphray S.J."/>
            <person name="Jeong D.H."/>
            <person name="Jing Y."/>
            <person name="Jocker A."/>
            <person name="Kenton S.M."/>
            <person name="Kim D.J."/>
            <person name="Klee K."/>
            <person name="Lai H."/>
            <person name="Lang C."/>
            <person name="Lin S."/>
            <person name="Macmil S.L."/>
            <person name="Magdelenat G."/>
            <person name="Matthews L."/>
            <person name="McCorrison J."/>
            <person name="Monaghan E.L."/>
            <person name="Mun J.H."/>
            <person name="Najar F.Z."/>
            <person name="Nicholson C."/>
            <person name="Noirot C."/>
            <person name="O'Bleness M."/>
            <person name="Paule C.R."/>
            <person name="Poulain J."/>
            <person name="Prion F."/>
            <person name="Qin B."/>
            <person name="Qu C."/>
            <person name="Retzel E.F."/>
            <person name="Riddle C."/>
            <person name="Sallet E."/>
            <person name="Samain S."/>
            <person name="Samson N."/>
            <person name="Sanders I."/>
            <person name="Saurat O."/>
            <person name="Scarpelli C."/>
            <person name="Schiex T."/>
            <person name="Segurens B."/>
            <person name="Severin A.J."/>
            <person name="Sherrier D.J."/>
            <person name="Shi R."/>
            <person name="Sims S."/>
            <person name="Singer S.R."/>
            <person name="Sinharoy S."/>
            <person name="Sterck L."/>
            <person name="Viollet A."/>
            <person name="Wang B.B."/>
            <person name="Wang K."/>
            <person name="Wang M."/>
            <person name="Wang X."/>
            <person name="Warfsmann J."/>
            <person name="Weissenbach J."/>
            <person name="White D.D."/>
            <person name="White J.D."/>
            <person name="Wiley G.B."/>
            <person name="Wincker P."/>
            <person name="Xing Y."/>
            <person name="Yang L."/>
            <person name="Yao Z."/>
            <person name="Ying F."/>
            <person name="Zhai J."/>
            <person name="Zhou L."/>
            <person name="Zuber A."/>
            <person name="Denarie J."/>
            <person name="Dixon R.A."/>
            <person name="May G.D."/>
            <person name="Schwartz D.C."/>
            <person name="Rogers J."/>
            <person name="Quetier F."/>
            <person name="Town C.D."/>
            <person name="Roe B.A."/>
        </authorList>
    </citation>
    <scope>NUCLEOTIDE SEQUENCE [LARGE SCALE GENOMIC DNA]</scope>
    <source>
        <strain evidence="14">A17</strain>
        <strain evidence="16 17">cv. Jemalong A17</strain>
    </source>
</reference>
<feature type="region of interest" description="Disordered" evidence="13">
    <location>
        <begin position="1"/>
        <end position="41"/>
    </location>
</feature>
<dbReference type="GO" id="GO:0003924">
    <property type="term" value="F:GTPase activity"/>
    <property type="evidence" value="ECO:0000318"/>
    <property type="project" value="GO_Central"/>
</dbReference>
<evidence type="ECO:0000256" key="5">
    <source>
        <dbReference type="ARBA" id="ARBA00022833"/>
    </source>
</evidence>
<reference evidence="16" key="3">
    <citation type="submission" date="2015-04" db="UniProtKB">
        <authorList>
            <consortium name="EnsemblPlants"/>
        </authorList>
    </citation>
    <scope>IDENTIFICATION</scope>
    <source>
        <strain evidence="16">cv. Jemalong A17</strain>
    </source>
</reference>
<dbReference type="FunFam" id="1.10.400.10:FF:000005">
    <property type="entry name" value="Extra-large guanine nucleotide-binding protein 3"/>
    <property type="match status" value="1"/>
</dbReference>
<dbReference type="GO" id="GO:0005737">
    <property type="term" value="C:cytoplasm"/>
    <property type="evidence" value="ECO:0000318"/>
    <property type="project" value="GO_Central"/>
</dbReference>
<dbReference type="Gene3D" id="1.10.400.10">
    <property type="entry name" value="GI Alpha 1, domain 2-like"/>
    <property type="match status" value="1"/>
</dbReference>
<feature type="binding site" evidence="12">
    <location>
        <position position="389"/>
    </location>
    <ligand>
        <name>Mg(2+)</name>
        <dbReference type="ChEBI" id="CHEBI:18420"/>
    </ligand>
</feature>
<evidence type="ECO:0000256" key="13">
    <source>
        <dbReference type="SAM" id="MobiDB-lite"/>
    </source>
</evidence>
<dbReference type="Gramene" id="rna48590">
    <property type="protein sequence ID" value="RHN42179.1"/>
    <property type="gene ID" value="gene48590"/>
</dbReference>
<evidence type="ECO:0000256" key="9">
    <source>
        <dbReference type="ARBA" id="ARBA00023242"/>
    </source>
</evidence>
<dbReference type="KEGG" id="mtr:25501666"/>
<evidence type="ECO:0000313" key="16">
    <source>
        <dbReference type="EnsemblPlants" id="KEH20476"/>
    </source>
</evidence>
<accession>A0A072TTI1</accession>
<evidence type="ECO:0000256" key="12">
    <source>
        <dbReference type="PIRSR" id="PIRSR601019-2"/>
    </source>
</evidence>
<dbReference type="GO" id="GO:0031683">
    <property type="term" value="F:G-protein beta/gamma-subunit complex binding"/>
    <property type="evidence" value="ECO:0000318"/>
    <property type="project" value="GO_Central"/>
</dbReference>
<reference evidence="14 17" key="2">
    <citation type="journal article" date="2014" name="BMC Genomics">
        <title>An improved genome release (version Mt4.0) for the model legume Medicago truncatula.</title>
        <authorList>
            <person name="Tang H."/>
            <person name="Krishnakumar V."/>
            <person name="Bidwell S."/>
            <person name="Rosen B."/>
            <person name="Chan A."/>
            <person name="Zhou S."/>
            <person name="Gentzbittel L."/>
            <person name="Childs K.L."/>
            <person name="Yandell M."/>
            <person name="Gundlach H."/>
            <person name="Mayer K.F."/>
            <person name="Schwartz D.C."/>
            <person name="Town C.D."/>
        </authorList>
    </citation>
    <scope>GENOME REANNOTATION</scope>
    <source>
        <strain evidence="14">A17</strain>
        <strain evidence="16 17">cv. Jemalong A17</strain>
    </source>
</reference>
<comment type="similarity">
    <text evidence="10">Belongs to the G-alpha family. XLG subfamily.</text>
</comment>
<organism evidence="14 17">
    <name type="scientific">Medicago truncatula</name>
    <name type="common">Barrel medic</name>
    <name type="synonym">Medicago tribuloides</name>
    <dbReference type="NCBI Taxonomy" id="3880"/>
    <lineage>
        <taxon>Eukaryota</taxon>
        <taxon>Viridiplantae</taxon>
        <taxon>Streptophyta</taxon>
        <taxon>Embryophyta</taxon>
        <taxon>Tracheophyta</taxon>
        <taxon>Spermatophyta</taxon>
        <taxon>Magnoliopsida</taxon>
        <taxon>eudicotyledons</taxon>
        <taxon>Gunneridae</taxon>
        <taxon>Pentapetalae</taxon>
        <taxon>rosids</taxon>
        <taxon>fabids</taxon>
        <taxon>Fabales</taxon>
        <taxon>Fabaceae</taxon>
        <taxon>Papilionoideae</taxon>
        <taxon>50 kb inversion clade</taxon>
        <taxon>NPAAA clade</taxon>
        <taxon>Hologalegina</taxon>
        <taxon>IRL clade</taxon>
        <taxon>Trifolieae</taxon>
        <taxon>Medicago</taxon>
    </lineage>
</organism>
<proteinExistence type="inferred from homology"/>
<dbReference type="Pfam" id="PF00503">
    <property type="entry name" value="G-alpha"/>
    <property type="match status" value="1"/>
</dbReference>
<feature type="binding site" evidence="12">
    <location>
        <position position="558"/>
    </location>
    <ligand>
        <name>Mg(2+)</name>
        <dbReference type="ChEBI" id="CHEBI:18420"/>
    </ligand>
</feature>
<keyword evidence="8" id="KW-0807">Transducer</keyword>
<dbReference type="AlphaFoldDB" id="A0A072TTI1"/>
<sequence length="786" mass="87745">MQHSIAAEYTGSSVSTAASELPSSDTPSLPSPAITFDRSNCSGRITVSPTSVIAFDDGADESNGVSESSSELSSRHSHECSMFKNFIVEKESFDYEDNDCEPVDSPPVRRESIRKGKCYRCLKGNRLTEKETCLVCDAKYCANCVLRAMGSMPEGRKCVGCIGYSIDESKRGSLGKCSRMLRRLLNILEVRQVMKAERFCEVNQLPPNYVCVNGKSLSFEELVTLQNCSNPPKKLKPGNYWYDKVSGFWGKEGQKPCSIITPHLNVGGPITQDASNGNTQVFINGREITKVELRMLQLAGVQCAGNPHFWVNEDGSYQEEGQKNTRGYIWGKAGTKLVCAFLSLPVPSRYSTSCGFLSSNVVTRTVPDYVEHGIVHKLLLVGYSGSGTSTIFKQAKILYKSIPFSEDERGNIKLTIQTNVYAYLGILLEGRERFEEESLRNLKKSQSLLHTTGTSPKLGDKTIYSIGTRLKAFSDWLLKTMVSGKLDAIFPAATREYTPLVEELWNDSAIKATYERRNEIEMLPSVASYFLERAVQILTTDYEPSDLDILYAEGVTSSNGLASVEFSFPQSTPEETGDTDYLHDSLARYELITIHARGLGDNCKWLEMFEDVGLVIFCVSLSDYNQFSTDGNGCVTNKMILSRKLFETIVTHPTFEKMDFLLILNKLDEFEQKIEQVPLTQCDWFSDFHPVISHNRPGSNNNSINNNPSISQLASHYIAVKFKRLYSSLTGQNLYVSLVKGLEPDSVDASLKYGKEILKWNEEKPNFSLSDDSMHSIEESSFSIDC</sequence>
<keyword evidence="3 11" id="KW-0547">Nucleotide-binding</keyword>
<dbReference type="STRING" id="3880.A0A072TTI1"/>
<feature type="binding site" evidence="11">
    <location>
        <begin position="665"/>
        <end position="668"/>
    </location>
    <ligand>
        <name>GTP</name>
        <dbReference type="ChEBI" id="CHEBI:37565"/>
    </ligand>
</feature>
<dbReference type="FunFam" id="3.40.50.300:FF:001647">
    <property type="entry name" value="Extra-large guanine nucleotide-binding protein 1"/>
    <property type="match status" value="1"/>
</dbReference>
<dbReference type="GO" id="GO:0008270">
    <property type="term" value="F:zinc ion binding"/>
    <property type="evidence" value="ECO:0007669"/>
    <property type="project" value="UniProtKB-KW"/>
</dbReference>
<dbReference type="Proteomes" id="UP000265566">
    <property type="component" value="Chromosome 8"/>
</dbReference>
<dbReference type="OrthoDB" id="5817230at2759"/>
<evidence type="ECO:0000313" key="17">
    <source>
        <dbReference type="Proteomes" id="UP000002051"/>
    </source>
</evidence>
<dbReference type="GO" id="GO:0005834">
    <property type="term" value="C:heterotrimeric G-protein complex"/>
    <property type="evidence" value="ECO:0000318"/>
    <property type="project" value="GO_Central"/>
</dbReference>
<dbReference type="SUPFAM" id="SSF47895">
    <property type="entry name" value="Transducin (alpha subunit), insertion domain"/>
    <property type="match status" value="1"/>
</dbReference>
<protein>
    <submittedName>
        <fullName evidence="14">Extra-large GTP-binding protein</fullName>
    </submittedName>
    <submittedName>
        <fullName evidence="15">Putative guanine nucleotide binding protein (G-protein), alpha subunit</fullName>
    </submittedName>
</protein>
<dbReference type="PROSITE" id="PS51882">
    <property type="entry name" value="G_ALPHA"/>
    <property type="match status" value="1"/>
</dbReference>
<evidence type="ECO:0000256" key="3">
    <source>
        <dbReference type="ARBA" id="ARBA00022741"/>
    </source>
</evidence>
<dbReference type="PANTHER" id="PTHR10218">
    <property type="entry name" value="GTP-BINDING PROTEIN ALPHA SUBUNIT"/>
    <property type="match status" value="1"/>
</dbReference>
<dbReference type="GO" id="GO:0001664">
    <property type="term" value="F:G protein-coupled receptor binding"/>
    <property type="evidence" value="ECO:0000318"/>
    <property type="project" value="GO_Central"/>
</dbReference>
<dbReference type="InterPro" id="IPR027417">
    <property type="entry name" value="P-loop_NTPase"/>
</dbReference>
<dbReference type="CDD" id="cd00066">
    <property type="entry name" value="G-alpha"/>
    <property type="match status" value="1"/>
</dbReference>
<dbReference type="Gene3D" id="3.40.50.300">
    <property type="entry name" value="P-loop containing nucleotide triphosphate hydrolases"/>
    <property type="match status" value="1"/>
</dbReference>
<evidence type="ECO:0000256" key="2">
    <source>
        <dbReference type="ARBA" id="ARBA00022723"/>
    </source>
</evidence>
<dbReference type="GO" id="GO:0005525">
    <property type="term" value="F:GTP binding"/>
    <property type="evidence" value="ECO:0007669"/>
    <property type="project" value="UniProtKB-KW"/>
</dbReference>
<evidence type="ECO:0000313" key="14">
    <source>
        <dbReference type="EMBL" id="KEH20476.1"/>
    </source>
</evidence>
<dbReference type="SMART" id="SM00275">
    <property type="entry name" value="G_alpha"/>
    <property type="match status" value="1"/>
</dbReference>
<keyword evidence="2 12" id="KW-0479">Metal-binding</keyword>
<keyword evidence="4" id="KW-0863">Zinc-finger</keyword>
<keyword evidence="17" id="KW-1185">Reference proteome</keyword>
<reference evidence="15" key="5">
    <citation type="journal article" date="2018" name="Nat. Plants">
        <title>Whole-genome landscape of Medicago truncatula symbiotic genes.</title>
        <authorList>
            <person name="Pecrix Y."/>
            <person name="Gamas P."/>
            <person name="Carrere S."/>
        </authorList>
    </citation>
    <scope>NUCLEOTIDE SEQUENCE</scope>
    <source>
        <tissue evidence="15">Leaves</tissue>
    </source>
</reference>
<dbReference type="PRINTS" id="PR00318">
    <property type="entry name" value="GPROTEINA"/>
</dbReference>
<dbReference type="EMBL" id="PSQE01000008">
    <property type="protein sequence ID" value="RHN42179.1"/>
    <property type="molecule type" value="Genomic_DNA"/>
</dbReference>
<gene>
    <name evidence="16" type="primary">25501666</name>
    <name evidence="14" type="ordered locus">MTR_8g079010</name>
    <name evidence="15" type="ORF">MtrunA17_Chr8g0374061</name>
</gene>
<keyword evidence="6" id="KW-0106">Calcium</keyword>
<dbReference type="SUPFAM" id="SSF52540">
    <property type="entry name" value="P-loop containing nucleoside triphosphate hydrolases"/>
    <property type="match status" value="1"/>
</dbReference>
<dbReference type="HOGENOM" id="CLU_006703_0_1_1"/>
<dbReference type="PANTHER" id="PTHR10218:SF308">
    <property type="entry name" value="EXTRA-LARGE GTP-BINDING PROTEIN"/>
    <property type="match status" value="1"/>
</dbReference>
<dbReference type="GO" id="GO:0005634">
    <property type="term" value="C:nucleus"/>
    <property type="evidence" value="ECO:0007669"/>
    <property type="project" value="UniProtKB-SubCell"/>
</dbReference>
<reference evidence="18" key="4">
    <citation type="journal article" date="2018" name="Nat. Plants">
        <title>Whole-genome landscape of Medicago truncatula symbiotic genes.</title>
        <authorList>
            <person name="Pecrix Y."/>
            <person name="Staton S.E."/>
            <person name="Sallet E."/>
            <person name="Lelandais-Briere C."/>
            <person name="Moreau S."/>
            <person name="Carrere S."/>
            <person name="Blein T."/>
            <person name="Jardinaud M.F."/>
            <person name="Latrasse D."/>
            <person name="Zouine M."/>
            <person name="Zahm M."/>
            <person name="Kreplak J."/>
            <person name="Mayjonade B."/>
            <person name="Satge C."/>
            <person name="Perez M."/>
            <person name="Cauet S."/>
            <person name="Marande W."/>
            <person name="Chantry-Darmon C."/>
            <person name="Lopez-Roques C."/>
            <person name="Bouchez O."/>
            <person name="Berard A."/>
            <person name="Debelle F."/>
            <person name="Munos S."/>
            <person name="Bendahmane A."/>
            <person name="Berges H."/>
            <person name="Niebel A."/>
            <person name="Buitink J."/>
            <person name="Frugier F."/>
            <person name="Benhamed M."/>
            <person name="Crespi M."/>
            <person name="Gouzy J."/>
            <person name="Gamas P."/>
        </authorList>
    </citation>
    <scope>NUCLEOTIDE SEQUENCE [LARGE SCALE GENOMIC DNA]</scope>
    <source>
        <strain evidence="18">cv. Jemalong A17</strain>
    </source>
</reference>
<keyword evidence="5" id="KW-0862">Zinc</keyword>
<keyword evidence="12" id="KW-0460">Magnesium</keyword>
<evidence type="ECO:0000256" key="10">
    <source>
        <dbReference type="ARBA" id="ARBA00060880"/>
    </source>
</evidence>
<dbReference type="GO" id="GO:0007188">
    <property type="term" value="P:adenylate cyclase-modulating G protein-coupled receptor signaling pathway"/>
    <property type="evidence" value="ECO:0000318"/>
    <property type="project" value="GO_Central"/>
</dbReference>
<feature type="compositionally biased region" description="Low complexity" evidence="13">
    <location>
        <begin position="19"/>
        <end position="32"/>
    </location>
</feature>
<evidence type="ECO:0000256" key="6">
    <source>
        <dbReference type="ARBA" id="ARBA00022837"/>
    </source>
</evidence>
<keyword evidence="7 11" id="KW-0342">GTP-binding</keyword>
<evidence type="ECO:0000256" key="1">
    <source>
        <dbReference type="ARBA" id="ARBA00004123"/>
    </source>
</evidence>
<dbReference type="InterPro" id="IPR001019">
    <property type="entry name" value="Gprotein_alpha_su"/>
</dbReference>
<evidence type="ECO:0000313" key="15">
    <source>
        <dbReference type="EMBL" id="RHN42179.1"/>
    </source>
</evidence>
<evidence type="ECO:0000256" key="4">
    <source>
        <dbReference type="ARBA" id="ARBA00022771"/>
    </source>
</evidence>
<dbReference type="EnsemblPlants" id="KEH20476">
    <property type="protein sequence ID" value="KEH20476"/>
    <property type="gene ID" value="MTR_8g079010"/>
</dbReference>
<evidence type="ECO:0000256" key="8">
    <source>
        <dbReference type="ARBA" id="ARBA00023224"/>
    </source>
</evidence>
<dbReference type="Proteomes" id="UP000002051">
    <property type="component" value="Chromosome 8"/>
</dbReference>
<comment type="subcellular location">
    <subcellularLocation>
        <location evidence="1">Nucleus</location>
    </subcellularLocation>
</comment>